<keyword evidence="2" id="KW-0812">Transmembrane</keyword>
<sequence>MIGAAINVTTRCCLALAETAPPQKLSPPASAAVLMALLGIALLGMLLVVVILLGGNWVRKQGKFRRGPSVPPDRLPLRRSTDAEPTASDAKISGSQAGVDTVKAPPINRDETIS</sequence>
<dbReference type="EMBL" id="AP021861">
    <property type="protein sequence ID" value="BBO31663.1"/>
    <property type="molecule type" value="Genomic_DNA"/>
</dbReference>
<reference evidence="4" key="1">
    <citation type="submission" date="2019-10" db="EMBL/GenBank/DDBJ databases">
        <title>Lacipirellula parvula gen. nov., sp. nov., representing a lineage of planctomycetes widespread in freshwater anoxic habitats, and description of the family Lacipirellulaceae.</title>
        <authorList>
            <person name="Dedysh S.N."/>
            <person name="Kulichevskaya I.S."/>
            <person name="Beletsky A.V."/>
            <person name="Rakitin A.L."/>
            <person name="Mardanov A.V."/>
            <person name="Ivanova A.A."/>
            <person name="Saltykova V.X."/>
            <person name="Rijpstra W.I.C."/>
            <person name="Sinninghe Damste J.S."/>
            <person name="Ravin N.V."/>
        </authorList>
    </citation>
    <scope>NUCLEOTIDE SEQUENCE [LARGE SCALE GENOMIC DNA]</scope>
    <source>
        <strain evidence="4">PX69</strain>
    </source>
</reference>
<name>A0A5K7XBH9_9BACT</name>
<keyword evidence="2" id="KW-1133">Transmembrane helix</keyword>
<dbReference type="AlphaFoldDB" id="A0A5K7XBH9"/>
<keyword evidence="2" id="KW-0472">Membrane</keyword>
<keyword evidence="4" id="KW-1185">Reference proteome</keyword>
<evidence type="ECO:0000256" key="1">
    <source>
        <dbReference type="SAM" id="MobiDB-lite"/>
    </source>
</evidence>
<proteinExistence type="predicted"/>
<dbReference type="KEGG" id="lpav:PLANPX_1275"/>
<feature type="region of interest" description="Disordered" evidence="1">
    <location>
        <begin position="63"/>
        <end position="114"/>
    </location>
</feature>
<feature type="transmembrane region" description="Helical" evidence="2">
    <location>
        <begin position="31"/>
        <end position="58"/>
    </location>
</feature>
<protein>
    <submittedName>
        <fullName evidence="3">Uncharacterized protein</fullName>
    </submittedName>
</protein>
<gene>
    <name evidence="3" type="ORF">PLANPX_1275</name>
</gene>
<accession>A0A5K7XBH9</accession>
<evidence type="ECO:0000313" key="3">
    <source>
        <dbReference type="EMBL" id="BBO31663.1"/>
    </source>
</evidence>
<dbReference type="Proteomes" id="UP000326837">
    <property type="component" value="Chromosome"/>
</dbReference>
<organism evidence="3 4">
    <name type="scientific">Lacipirellula parvula</name>
    <dbReference type="NCBI Taxonomy" id="2650471"/>
    <lineage>
        <taxon>Bacteria</taxon>
        <taxon>Pseudomonadati</taxon>
        <taxon>Planctomycetota</taxon>
        <taxon>Planctomycetia</taxon>
        <taxon>Pirellulales</taxon>
        <taxon>Lacipirellulaceae</taxon>
        <taxon>Lacipirellula</taxon>
    </lineage>
</organism>
<evidence type="ECO:0000313" key="4">
    <source>
        <dbReference type="Proteomes" id="UP000326837"/>
    </source>
</evidence>
<evidence type="ECO:0000256" key="2">
    <source>
        <dbReference type="SAM" id="Phobius"/>
    </source>
</evidence>